<dbReference type="OrthoDB" id="10668924at2759"/>
<reference evidence="1" key="1">
    <citation type="journal article" date="2020" name="Stud. Mycol.">
        <title>101 Dothideomycetes genomes: a test case for predicting lifestyles and emergence of pathogens.</title>
        <authorList>
            <person name="Haridas S."/>
            <person name="Albert R."/>
            <person name="Binder M."/>
            <person name="Bloem J."/>
            <person name="Labutti K."/>
            <person name="Salamov A."/>
            <person name="Andreopoulos B."/>
            <person name="Baker S."/>
            <person name="Barry K."/>
            <person name="Bills G."/>
            <person name="Bluhm B."/>
            <person name="Cannon C."/>
            <person name="Castanera R."/>
            <person name="Culley D."/>
            <person name="Daum C."/>
            <person name="Ezra D."/>
            <person name="Gonzalez J."/>
            <person name="Henrissat B."/>
            <person name="Kuo A."/>
            <person name="Liang C."/>
            <person name="Lipzen A."/>
            <person name="Lutzoni F."/>
            <person name="Magnuson J."/>
            <person name="Mondo S."/>
            <person name="Nolan M."/>
            <person name="Ohm R."/>
            <person name="Pangilinan J."/>
            <person name="Park H.-J."/>
            <person name="Ramirez L."/>
            <person name="Alfaro M."/>
            <person name="Sun H."/>
            <person name="Tritt A."/>
            <person name="Yoshinaga Y."/>
            <person name="Zwiers L.-H."/>
            <person name="Turgeon B."/>
            <person name="Goodwin S."/>
            <person name="Spatafora J."/>
            <person name="Crous P."/>
            <person name="Grigoriev I."/>
        </authorList>
    </citation>
    <scope>NUCLEOTIDE SEQUENCE</scope>
    <source>
        <strain evidence="1">CBS 473.64</strain>
    </source>
</reference>
<keyword evidence="2" id="KW-1185">Reference proteome</keyword>
<dbReference type="Proteomes" id="UP000799753">
    <property type="component" value="Unassembled WGS sequence"/>
</dbReference>
<organism evidence="1 2">
    <name type="scientific">Massarina eburnea CBS 473.64</name>
    <dbReference type="NCBI Taxonomy" id="1395130"/>
    <lineage>
        <taxon>Eukaryota</taxon>
        <taxon>Fungi</taxon>
        <taxon>Dikarya</taxon>
        <taxon>Ascomycota</taxon>
        <taxon>Pezizomycotina</taxon>
        <taxon>Dothideomycetes</taxon>
        <taxon>Pleosporomycetidae</taxon>
        <taxon>Pleosporales</taxon>
        <taxon>Massarineae</taxon>
        <taxon>Massarinaceae</taxon>
        <taxon>Massarina</taxon>
    </lineage>
</organism>
<dbReference type="EMBL" id="MU006814">
    <property type="protein sequence ID" value="KAF2634796.1"/>
    <property type="molecule type" value="Genomic_DNA"/>
</dbReference>
<gene>
    <name evidence="1" type="ORF">P280DRAFT_485199</name>
</gene>
<sequence>MTRRPTHRSVSTNQGFISSSMANPRFKPSFIPVIKHNSHYVVTGHTRRENPATEPSDFFLPIDPPPWGEAKIYGKMFPTKLFVMIATYFFYDFFERWHRDHYIPVVNLTVYNTELRPFIDSMLCSATRCLHTVIRETFWSTMCQRSLIRIQRRFNLMCSPWAFPMMGVSKYVKRVEFVMHVKDREDVSKKSYQNERQGDMQFLKNFMEGKYGFEYLEDVVIWLQGEGEREREQIKGSIREHVAFGLQSIPTLRHVSLNVNKNTVVILGKGRKSIHGCEMVRSATG</sequence>
<dbReference type="AlphaFoldDB" id="A0A6A6RHN7"/>
<evidence type="ECO:0000313" key="1">
    <source>
        <dbReference type="EMBL" id="KAF2634796.1"/>
    </source>
</evidence>
<name>A0A6A6RHN7_9PLEO</name>
<protein>
    <submittedName>
        <fullName evidence="1">Uncharacterized protein</fullName>
    </submittedName>
</protein>
<proteinExistence type="predicted"/>
<accession>A0A6A6RHN7</accession>
<evidence type="ECO:0000313" key="2">
    <source>
        <dbReference type="Proteomes" id="UP000799753"/>
    </source>
</evidence>